<keyword evidence="2" id="KW-1185">Reference proteome</keyword>
<accession>A0A833VFM4</accession>
<protein>
    <submittedName>
        <fullName evidence="1">Uncharacterized protein</fullName>
    </submittedName>
</protein>
<sequence>MAALEQPLTDPRLLRASFRKRFLAYVCRLCNTACYAGGCGTDGGQNSELILPERTEYLIIGEMTCIIFYNEPNGNASALPHFLSSAARV</sequence>
<comment type="caution">
    <text evidence="1">The sequence shown here is derived from an EMBL/GenBank/DDBJ whole genome shotgun (WGS) entry which is preliminary data.</text>
</comment>
<evidence type="ECO:0000313" key="2">
    <source>
        <dbReference type="Proteomes" id="UP000623129"/>
    </source>
</evidence>
<organism evidence="1 2">
    <name type="scientific">Carex littledalei</name>
    <dbReference type="NCBI Taxonomy" id="544730"/>
    <lineage>
        <taxon>Eukaryota</taxon>
        <taxon>Viridiplantae</taxon>
        <taxon>Streptophyta</taxon>
        <taxon>Embryophyta</taxon>
        <taxon>Tracheophyta</taxon>
        <taxon>Spermatophyta</taxon>
        <taxon>Magnoliopsida</taxon>
        <taxon>Liliopsida</taxon>
        <taxon>Poales</taxon>
        <taxon>Cyperaceae</taxon>
        <taxon>Cyperoideae</taxon>
        <taxon>Cariceae</taxon>
        <taxon>Carex</taxon>
        <taxon>Carex subgen. Euthyceras</taxon>
    </lineage>
</organism>
<dbReference type="EMBL" id="SWLB01000022">
    <property type="protein sequence ID" value="KAF3324315.1"/>
    <property type="molecule type" value="Genomic_DNA"/>
</dbReference>
<dbReference type="AlphaFoldDB" id="A0A833VFM4"/>
<proteinExistence type="predicted"/>
<name>A0A833VFM4_9POAL</name>
<reference evidence="1" key="1">
    <citation type="submission" date="2020-01" db="EMBL/GenBank/DDBJ databases">
        <title>Genome sequence of Kobresia littledalei, the first chromosome-level genome in the family Cyperaceae.</title>
        <authorList>
            <person name="Qu G."/>
        </authorList>
    </citation>
    <scope>NUCLEOTIDE SEQUENCE</scope>
    <source>
        <strain evidence="1">C.B.Clarke</strain>
        <tissue evidence="1">Leaf</tissue>
    </source>
</reference>
<dbReference type="Proteomes" id="UP000623129">
    <property type="component" value="Unassembled WGS sequence"/>
</dbReference>
<evidence type="ECO:0000313" key="1">
    <source>
        <dbReference type="EMBL" id="KAF3324315.1"/>
    </source>
</evidence>
<gene>
    <name evidence="1" type="ORF">FCM35_KLT11782</name>
</gene>